<dbReference type="Proteomes" id="UP000078200">
    <property type="component" value="Unassembled WGS sequence"/>
</dbReference>
<protein>
    <submittedName>
        <fullName evidence="2">Uncharacterized protein</fullName>
    </submittedName>
</protein>
<sequence length="103" mass="11979">MMRCPEDLIPVIVPIVPIVAYSIWMSFLLLFLCHTKAGVEQRKLPFDSETNVKEEQAGLDSKDSAKHKTSWYSILKLMLSRIIWCWVLLTTYFDGENLIYPKN</sequence>
<dbReference type="EnsemblMetazoa" id="GAUT010044-RA">
    <property type="protein sequence ID" value="GAUT010044-PA"/>
    <property type="gene ID" value="GAUT010044"/>
</dbReference>
<evidence type="ECO:0000313" key="2">
    <source>
        <dbReference type="EnsemblMetazoa" id="GAUT010044-PA"/>
    </source>
</evidence>
<evidence type="ECO:0000313" key="3">
    <source>
        <dbReference type="Proteomes" id="UP000078200"/>
    </source>
</evidence>
<keyword evidence="3" id="KW-1185">Reference proteome</keyword>
<feature type="transmembrane region" description="Helical" evidence="1">
    <location>
        <begin position="71"/>
        <end position="93"/>
    </location>
</feature>
<dbReference type="VEuPathDB" id="VectorBase:GAUT010044"/>
<dbReference type="AlphaFoldDB" id="A0A1A9UN35"/>
<feature type="transmembrane region" description="Helical" evidence="1">
    <location>
        <begin position="12"/>
        <end position="33"/>
    </location>
</feature>
<keyword evidence="1" id="KW-0812">Transmembrane</keyword>
<accession>A0A1A9UN35</accession>
<organism evidence="2 3">
    <name type="scientific">Glossina austeni</name>
    <name type="common">Savannah tsetse fly</name>
    <dbReference type="NCBI Taxonomy" id="7395"/>
    <lineage>
        <taxon>Eukaryota</taxon>
        <taxon>Metazoa</taxon>
        <taxon>Ecdysozoa</taxon>
        <taxon>Arthropoda</taxon>
        <taxon>Hexapoda</taxon>
        <taxon>Insecta</taxon>
        <taxon>Pterygota</taxon>
        <taxon>Neoptera</taxon>
        <taxon>Endopterygota</taxon>
        <taxon>Diptera</taxon>
        <taxon>Brachycera</taxon>
        <taxon>Muscomorpha</taxon>
        <taxon>Hippoboscoidea</taxon>
        <taxon>Glossinidae</taxon>
        <taxon>Glossina</taxon>
    </lineage>
</organism>
<reference evidence="2" key="1">
    <citation type="submission" date="2020-05" db="UniProtKB">
        <authorList>
            <consortium name="EnsemblMetazoa"/>
        </authorList>
    </citation>
    <scope>IDENTIFICATION</scope>
    <source>
        <strain evidence="2">TTRI</strain>
    </source>
</reference>
<name>A0A1A9UN35_GLOAU</name>
<keyword evidence="1" id="KW-1133">Transmembrane helix</keyword>
<keyword evidence="1" id="KW-0472">Membrane</keyword>
<proteinExistence type="predicted"/>
<evidence type="ECO:0000256" key="1">
    <source>
        <dbReference type="SAM" id="Phobius"/>
    </source>
</evidence>